<evidence type="ECO:0000313" key="5">
    <source>
        <dbReference type="Proteomes" id="UP000315235"/>
    </source>
</evidence>
<keyword evidence="1" id="KW-0812">Transmembrane</keyword>
<dbReference type="AlphaFoldDB" id="A0A553H0N5"/>
<dbReference type="InterPro" id="IPR006860">
    <property type="entry name" value="FecR"/>
</dbReference>
<dbReference type="PANTHER" id="PTHR30273:SF2">
    <property type="entry name" value="PROTEIN FECR"/>
    <property type="match status" value="1"/>
</dbReference>
<reference evidence="4 5" key="1">
    <citation type="submission" date="2019-07" db="EMBL/GenBank/DDBJ databases">
        <title>Pseudomonas mangiferae sp. nov., isolated from bark of mango tree in Thailand.</title>
        <authorList>
            <person name="Srisuk N."/>
            <person name="Anurat P."/>
        </authorList>
    </citation>
    <scope>NUCLEOTIDE SEQUENCE [LARGE SCALE GENOMIC DNA]</scope>
    <source>
        <strain evidence="4 5">DMKU_BBB3-04</strain>
    </source>
</reference>
<sequence length="316" mass="34282">MPVSARVLDEAIGWRLCLDAGDADGQAQADFAAWHAAHPEHARAWAQLAGLDRQLAPASAAPARRALLRARPMARHLRIGGGLLGVLLVGVLSLGLLERQRPLSDWLADELTLGGEQRELRLPDQTRVRLNSRSALDVRFDAQQRRIVLRSGEILVETAHGDDRPFIVATADGDLRALGTRFLVRREADGTRLTVLQSAVAARPAAGGDARIVTADHQVLMHADRLEASHAAPVGADAWSRGMLVVENRRLGDLLATLGEYRAGLLGADPAVADLRISGSFPLYDSDRALAALPPSLPVRIERHTDWWVRVRPAQP</sequence>
<dbReference type="GO" id="GO:0016989">
    <property type="term" value="F:sigma factor antagonist activity"/>
    <property type="evidence" value="ECO:0007669"/>
    <property type="project" value="TreeGrafter"/>
</dbReference>
<dbReference type="InterPro" id="IPR032623">
    <property type="entry name" value="FecR_N"/>
</dbReference>
<dbReference type="PANTHER" id="PTHR30273">
    <property type="entry name" value="PERIPLASMIC SIGNAL SENSOR AND SIGMA FACTOR ACTIVATOR FECR-RELATED"/>
    <property type="match status" value="1"/>
</dbReference>
<dbReference type="Pfam" id="PF04773">
    <property type="entry name" value="FecR"/>
    <property type="match status" value="1"/>
</dbReference>
<protein>
    <submittedName>
        <fullName evidence="4">FecR family protein</fullName>
    </submittedName>
</protein>
<keyword evidence="5" id="KW-1185">Reference proteome</keyword>
<feature type="transmembrane region" description="Helical" evidence="1">
    <location>
        <begin position="77"/>
        <end position="97"/>
    </location>
</feature>
<dbReference type="PIRSF" id="PIRSF018266">
    <property type="entry name" value="FecR"/>
    <property type="match status" value="1"/>
</dbReference>
<accession>A0A553H0N5</accession>
<dbReference type="Proteomes" id="UP000315235">
    <property type="component" value="Unassembled WGS sequence"/>
</dbReference>
<evidence type="ECO:0000313" key="4">
    <source>
        <dbReference type="EMBL" id="TRX75316.1"/>
    </source>
</evidence>
<keyword evidence="1" id="KW-0472">Membrane</keyword>
<evidence type="ECO:0000256" key="1">
    <source>
        <dbReference type="SAM" id="Phobius"/>
    </source>
</evidence>
<gene>
    <name evidence="4" type="ORF">FM069_08480</name>
</gene>
<name>A0A553H0N5_9PSED</name>
<evidence type="ECO:0000259" key="2">
    <source>
        <dbReference type="Pfam" id="PF04773"/>
    </source>
</evidence>
<keyword evidence="1" id="KW-1133">Transmembrane helix</keyword>
<comment type="caution">
    <text evidence="4">The sequence shown here is derived from an EMBL/GenBank/DDBJ whole genome shotgun (WGS) entry which is preliminary data.</text>
</comment>
<dbReference type="Gene3D" id="2.60.120.1440">
    <property type="match status" value="1"/>
</dbReference>
<dbReference type="EMBL" id="VJOY01000005">
    <property type="protein sequence ID" value="TRX75316.1"/>
    <property type="molecule type" value="Genomic_DNA"/>
</dbReference>
<proteinExistence type="predicted"/>
<dbReference type="Pfam" id="PF16220">
    <property type="entry name" value="DUF4880"/>
    <property type="match status" value="1"/>
</dbReference>
<feature type="domain" description="FecR protein" evidence="2">
    <location>
        <begin position="112"/>
        <end position="200"/>
    </location>
</feature>
<organism evidence="4 5">
    <name type="scientific">Pseudomonas mangiferae</name>
    <dbReference type="NCBI Taxonomy" id="2593654"/>
    <lineage>
        <taxon>Bacteria</taxon>
        <taxon>Pseudomonadati</taxon>
        <taxon>Pseudomonadota</taxon>
        <taxon>Gammaproteobacteria</taxon>
        <taxon>Pseudomonadales</taxon>
        <taxon>Pseudomonadaceae</taxon>
        <taxon>Pseudomonas</taxon>
    </lineage>
</organism>
<feature type="domain" description="FecR N-terminal" evidence="3">
    <location>
        <begin position="9"/>
        <end position="49"/>
    </location>
</feature>
<dbReference type="InterPro" id="IPR012373">
    <property type="entry name" value="Ferrdict_sens_TM"/>
</dbReference>
<dbReference type="OrthoDB" id="1099576at2"/>
<evidence type="ECO:0000259" key="3">
    <source>
        <dbReference type="Pfam" id="PF16220"/>
    </source>
</evidence>